<dbReference type="SUPFAM" id="SSF52540">
    <property type="entry name" value="P-loop containing nucleoside triphosphate hydrolases"/>
    <property type="match status" value="1"/>
</dbReference>
<dbReference type="OrthoDB" id="626167at2759"/>
<organism evidence="5 6">
    <name type="scientific">Fusarium torreyae</name>
    <dbReference type="NCBI Taxonomy" id="1237075"/>
    <lineage>
        <taxon>Eukaryota</taxon>
        <taxon>Fungi</taxon>
        <taxon>Dikarya</taxon>
        <taxon>Ascomycota</taxon>
        <taxon>Pezizomycotina</taxon>
        <taxon>Sordariomycetes</taxon>
        <taxon>Hypocreomycetidae</taxon>
        <taxon>Hypocreales</taxon>
        <taxon>Nectriaceae</taxon>
        <taxon>Fusarium</taxon>
    </lineage>
</organism>
<accession>A0A9W8V979</accession>
<dbReference type="Pfam" id="PF24883">
    <property type="entry name" value="NPHP3_N"/>
    <property type="match status" value="1"/>
</dbReference>
<name>A0A9W8V979_9HYPO</name>
<dbReference type="AlphaFoldDB" id="A0A9W8V979"/>
<proteinExistence type="predicted"/>
<dbReference type="Proteomes" id="UP001152049">
    <property type="component" value="Unassembled WGS sequence"/>
</dbReference>
<dbReference type="InterPro" id="IPR027417">
    <property type="entry name" value="P-loop_NTPase"/>
</dbReference>
<keyword evidence="2" id="KW-0040">ANK repeat</keyword>
<dbReference type="InterPro" id="IPR007111">
    <property type="entry name" value="NACHT_NTPase"/>
</dbReference>
<dbReference type="Pfam" id="PF12796">
    <property type="entry name" value="Ank_2"/>
    <property type="match status" value="1"/>
</dbReference>
<feature type="region of interest" description="Disordered" evidence="3">
    <location>
        <begin position="883"/>
        <end position="936"/>
    </location>
</feature>
<dbReference type="PROSITE" id="PS50297">
    <property type="entry name" value="ANK_REP_REGION"/>
    <property type="match status" value="1"/>
</dbReference>
<dbReference type="InterPro" id="IPR055530">
    <property type="entry name" value="DUF7104"/>
</dbReference>
<gene>
    <name evidence="5" type="ORF">NW762_012865</name>
</gene>
<dbReference type="EMBL" id="JAOQAZ010000037">
    <property type="protein sequence ID" value="KAJ4248095.1"/>
    <property type="molecule type" value="Genomic_DNA"/>
</dbReference>
<evidence type="ECO:0000313" key="5">
    <source>
        <dbReference type="EMBL" id="KAJ4248095.1"/>
    </source>
</evidence>
<dbReference type="Pfam" id="PF23397">
    <property type="entry name" value="DUF7104"/>
    <property type="match status" value="4"/>
</dbReference>
<evidence type="ECO:0000256" key="3">
    <source>
        <dbReference type="SAM" id="MobiDB-lite"/>
    </source>
</evidence>
<dbReference type="PRINTS" id="PR01415">
    <property type="entry name" value="ANKYRIN"/>
</dbReference>
<evidence type="ECO:0000313" key="6">
    <source>
        <dbReference type="Proteomes" id="UP001152049"/>
    </source>
</evidence>
<dbReference type="Gene3D" id="1.25.40.20">
    <property type="entry name" value="Ankyrin repeat-containing domain"/>
    <property type="match status" value="2"/>
</dbReference>
<evidence type="ECO:0000256" key="2">
    <source>
        <dbReference type="PROSITE-ProRule" id="PRU00023"/>
    </source>
</evidence>
<sequence>MSASSKGRSAPAAQAWFDGSGIQNPGSLSIGRDFIFTSNMASTHDHEVQCCLSDLYVTDPSDDMRKLKRKKGDRASGTCEWILDTEYLTTWLDSEQMTKDGQAANVSWLHGNPGTGKSTMAMFLIENLSEVFSAEDGRTLAYFFCDSSFEKRNTATSVIRGLLYQLVKQHSKLLTYILPKYNERRKRLKDELFEDFDALWAMLMNVAADQDTGSKYCIIDALDECDRESQVVLLQQLHRTFQSQDAPPNIRILVTSRPYDEIREHLEDFSNRDLASFPAAKQDIYRCIEEKLADLTKKKRYTDKIQQKVRDILREKAAGTFLWVGLACRELEDRPSMDAVRFLQGIPEGLDSLYSRLLETALEWNRSEIQRILSFVAVCLRPLTVLELAEACQLHEDEKNMETRIQFTREHIASCRLMVIIQDEKVLLLHQSVKDFLTGPQVNHIIDELDAHAQLSYRCVDLLITQFRDKKQSKTHLSEYATENWVDHARMAQSVFEVKVSQEEFFALSSPSREYWLELHRGLHPYYPVPQQFSFLHIAARWGLAALIKHVCCIHDPRPQTSEVNYNVECPDTSHTTPLVLAIQYHNLEVVSILLSLGAIITPLVMSTVAGEGDKETMALLLDRRRDEITITEEVVKAAAGNYSSSRAVMELLLDRRGDEITITEEVVVAAASGGSEEAMELLLDQRGDEITITDEVVKAAVGNGWSGREVMELLLDRRGDEIIITEQVTRAAAVCGQLQVLRLLSHKSLATIRDEWWCTARFYNAAESGDVILIRELLDAGTNPDSSDTRGTTPLWIAAANGHETVVRILAQRVDVNINSRSISGRSPLFWPSHDGQEQIVEILIEAGADTSFTDVNGDTAITMARRNGHVKIVKMLEVSGNLREGPPNQAIHHSTDVMESDEGQRKDITIRESPKMRDAETPKQLRDFDAKDSK</sequence>
<evidence type="ECO:0000259" key="4">
    <source>
        <dbReference type="PROSITE" id="PS50837"/>
    </source>
</evidence>
<keyword evidence="6" id="KW-1185">Reference proteome</keyword>
<dbReference type="Gene3D" id="3.40.50.300">
    <property type="entry name" value="P-loop containing nucleotide triphosphate hydrolases"/>
    <property type="match status" value="1"/>
</dbReference>
<protein>
    <recommendedName>
        <fullName evidence="4">NACHT domain-containing protein</fullName>
    </recommendedName>
</protein>
<feature type="domain" description="NACHT" evidence="4">
    <location>
        <begin position="105"/>
        <end position="258"/>
    </location>
</feature>
<dbReference type="Gene3D" id="1.20.5.340">
    <property type="match status" value="2"/>
</dbReference>
<dbReference type="SMART" id="SM00248">
    <property type="entry name" value="ANK"/>
    <property type="match status" value="6"/>
</dbReference>
<reference evidence="5" key="1">
    <citation type="submission" date="2022-09" db="EMBL/GenBank/DDBJ databases">
        <title>Fusarium specimens isolated from Avocado Roots.</title>
        <authorList>
            <person name="Stajich J."/>
            <person name="Roper C."/>
            <person name="Heimlech-Rivalta G."/>
        </authorList>
    </citation>
    <scope>NUCLEOTIDE SEQUENCE</scope>
    <source>
        <strain evidence="5">CF00136</strain>
    </source>
</reference>
<evidence type="ECO:0000256" key="1">
    <source>
        <dbReference type="ARBA" id="ARBA00022737"/>
    </source>
</evidence>
<dbReference type="PANTHER" id="PTHR10039">
    <property type="entry name" value="AMELOGENIN"/>
    <property type="match status" value="1"/>
</dbReference>
<dbReference type="Pfam" id="PF22939">
    <property type="entry name" value="WHD_GPIID"/>
    <property type="match status" value="1"/>
</dbReference>
<dbReference type="InterPro" id="IPR002110">
    <property type="entry name" value="Ankyrin_rpt"/>
</dbReference>
<dbReference type="PROSITE" id="PS50837">
    <property type="entry name" value="NACHT"/>
    <property type="match status" value="1"/>
</dbReference>
<feature type="repeat" description="ANK" evidence="2">
    <location>
        <begin position="825"/>
        <end position="857"/>
    </location>
</feature>
<dbReference type="PROSITE" id="PS50088">
    <property type="entry name" value="ANK_REPEAT"/>
    <property type="match status" value="1"/>
</dbReference>
<dbReference type="PANTHER" id="PTHR10039:SF14">
    <property type="entry name" value="NACHT DOMAIN-CONTAINING PROTEIN"/>
    <property type="match status" value="1"/>
</dbReference>
<dbReference type="InterPro" id="IPR054471">
    <property type="entry name" value="GPIID_WHD"/>
</dbReference>
<comment type="caution">
    <text evidence="5">The sequence shown here is derived from an EMBL/GenBank/DDBJ whole genome shotgun (WGS) entry which is preliminary data.</text>
</comment>
<dbReference type="InterPro" id="IPR056884">
    <property type="entry name" value="NPHP3-like_N"/>
</dbReference>
<feature type="compositionally biased region" description="Basic and acidic residues" evidence="3">
    <location>
        <begin position="904"/>
        <end position="936"/>
    </location>
</feature>
<keyword evidence="1" id="KW-0677">Repeat</keyword>
<dbReference type="SUPFAM" id="SSF48403">
    <property type="entry name" value="Ankyrin repeat"/>
    <property type="match status" value="1"/>
</dbReference>
<dbReference type="InterPro" id="IPR036770">
    <property type="entry name" value="Ankyrin_rpt-contain_sf"/>
</dbReference>